<keyword evidence="4" id="KW-0804">Transcription</keyword>
<keyword evidence="9" id="KW-1185">Reference proteome</keyword>
<dbReference type="GO" id="GO:0043565">
    <property type="term" value="F:sequence-specific DNA binding"/>
    <property type="evidence" value="ECO:0007669"/>
    <property type="project" value="InterPro"/>
</dbReference>
<accession>A0A2M9BWU0</accession>
<feature type="domain" description="HTH araC/xylS-type" evidence="7">
    <location>
        <begin position="165"/>
        <end position="262"/>
    </location>
</feature>
<evidence type="ECO:0000313" key="8">
    <source>
        <dbReference type="EMBL" id="PJJ62391.1"/>
    </source>
</evidence>
<dbReference type="InterPro" id="IPR009057">
    <property type="entry name" value="Homeodomain-like_sf"/>
</dbReference>
<dbReference type="InterPro" id="IPR018062">
    <property type="entry name" value="HTH_AraC-typ_CS"/>
</dbReference>
<evidence type="ECO:0000256" key="3">
    <source>
        <dbReference type="ARBA" id="ARBA00023125"/>
    </source>
</evidence>
<evidence type="ECO:0000256" key="1">
    <source>
        <dbReference type="ARBA" id="ARBA00022491"/>
    </source>
</evidence>
<dbReference type="PANTHER" id="PTHR11019:SF199">
    <property type="entry name" value="HTH-TYPE TRANSCRIPTIONAL REGULATOR NIMR"/>
    <property type="match status" value="1"/>
</dbReference>
<dbReference type="InterPro" id="IPR037923">
    <property type="entry name" value="HTH-like"/>
</dbReference>
<reference evidence="8 9" key="1">
    <citation type="submission" date="2017-11" db="EMBL/GenBank/DDBJ databases">
        <title>Genomic Encyclopedia of Archaeal and Bacterial Type Strains, Phase II (KMG-II): From Individual Species to Whole Genera.</title>
        <authorList>
            <person name="Goeker M."/>
        </authorList>
    </citation>
    <scope>NUCLEOTIDE SEQUENCE [LARGE SCALE GENOMIC DNA]</scope>
    <source>
        <strain evidence="8 9">DSM 25625</strain>
    </source>
</reference>
<evidence type="ECO:0000256" key="5">
    <source>
        <dbReference type="ARBA" id="ARBA00074140"/>
    </source>
</evidence>
<dbReference type="EMBL" id="PGFB01000003">
    <property type="protein sequence ID" value="PJJ62391.1"/>
    <property type="molecule type" value="Genomic_DNA"/>
</dbReference>
<comment type="caution">
    <text evidence="8">The sequence shown here is derived from an EMBL/GenBank/DDBJ whole genome shotgun (WGS) entry which is preliminary data.</text>
</comment>
<evidence type="ECO:0000259" key="7">
    <source>
        <dbReference type="PROSITE" id="PS01124"/>
    </source>
</evidence>
<evidence type="ECO:0000313" key="9">
    <source>
        <dbReference type="Proteomes" id="UP000230161"/>
    </source>
</evidence>
<dbReference type="Proteomes" id="UP000230161">
    <property type="component" value="Unassembled WGS sequence"/>
</dbReference>
<dbReference type="PROSITE" id="PS00041">
    <property type="entry name" value="HTH_ARAC_FAMILY_1"/>
    <property type="match status" value="1"/>
</dbReference>
<dbReference type="SUPFAM" id="SSF46689">
    <property type="entry name" value="Homeodomain-like"/>
    <property type="match status" value="1"/>
</dbReference>
<dbReference type="PROSITE" id="PS01124">
    <property type="entry name" value="HTH_ARAC_FAMILY_2"/>
    <property type="match status" value="1"/>
</dbReference>
<dbReference type="SMART" id="SM00342">
    <property type="entry name" value="HTH_ARAC"/>
    <property type="match status" value="1"/>
</dbReference>
<dbReference type="InterPro" id="IPR018060">
    <property type="entry name" value="HTH_AraC"/>
</dbReference>
<dbReference type="Gene3D" id="1.10.10.60">
    <property type="entry name" value="Homeodomain-like"/>
    <property type="match status" value="1"/>
</dbReference>
<dbReference type="SUPFAM" id="SSF51215">
    <property type="entry name" value="Regulatory protein AraC"/>
    <property type="match status" value="1"/>
</dbReference>
<dbReference type="FunFam" id="1.10.10.60:FF:000132">
    <property type="entry name" value="AraC family transcriptional regulator"/>
    <property type="match status" value="1"/>
</dbReference>
<proteinExistence type="predicted"/>
<protein>
    <recommendedName>
        <fullName evidence="5">HTH-type transcriptional regulator RipA</fullName>
    </recommendedName>
    <alternativeName>
        <fullName evidence="6">Repressor of iron proteins A</fullName>
    </alternativeName>
</protein>
<keyword evidence="2" id="KW-0805">Transcription regulation</keyword>
<dbReference type="GO" id="GO:0003700">
    <property type="term" value="F:DNA-binding transcription factor activity"/>
    <property type="evidence" value="ECO:0007669"/>
    <property type="project" value="InterPro"/>
</dbReference>
<evidence type="ECO:0000256" key="6">
    <source>
        <dbReference type="ARBA" id="ARBA00079449"/>
    </source>
</evidence>
<keyword evidence="1" id="KW-0678">Repressor</keyword>
<dbReference type="PRINTS" id="PR00032">
    <property type="entry name" value="HTHARAC"/>
</dbReference>
<dbReference type="PANTHER" id="PTHR11019">
    <property type="entry name" value="HTH-TYPE TRANSCRIPTIONAL REGULATOR NIMR"/>
    <property type="match status" value="1"/>
</dbReference>
<keyword evidence="3 8" id="KW-0238">DNA-binding</keyword>
<organism evidence="8 9">
    <name type="scientific">Compostimonas suwonensis</name>
    <dbReference type="NCBI Taxonomy" id="1048394"/>
    <lineage>
        <taxon>Bacteria</taxon>
        <taxon>Bacillati</taxon>
        <taxon>Actinomycetota</taxon>
        <taxon>Actinomycetes</taxon>
        <taxon>Micrococcales</taxon>
        <taxon>Microbacteriaceae</taxon>
        <taxon>Compostimonas</taxon>
    </lineage>
</organism>
<evidence type="ECO:0000256" key="4">
    <source>
        <dbReference type="ARBA" id="ARBA00023163"/>
    </source>
</evidence>
<dbReference type="AlphaFoldDB" id="A0A2M9BWU0"/>
<name>A0A2M9BWU0_9MICO</name>
<gene>
    <name evidence="8" type="ORF">CLV54_2194</name>
</gene>
<evidence type="ECO:0000256" key="2">
    <source>
        <dbReference type="ARBA" id="ARBA00023015"/>
    </source>
</evidence>
<dbReference type="Pfam" id="PF12833">
    <property type="entry name" value="HTH_18"/>
    <property type="match status" value="1"/>
</dbReference>
<dbReference type="InterPro" id="IPR020449">
    <property type="entry name" value="Tscrpt_reg_AraC-type_HTH"/>
</dbReference>
<sequence length="263" mass="28909">MSAGSGMTTDRRSLPVYAAGAIDVPYTIDGFDERVEHDTHWSEHSHPTHELLWNERGISRATTASRSWTITPVLGLWMPAGVIHSASATAGTWYRTAHFSVTVESISERPVGVEVTPLLKLLLQRLVAPGLLPRSRELTEALILDVLEPSPRELFVHIPDSPLLAPIVEAVQQRPGEARALSQWAQQLDVSTRTITRAFRAETGVGFVQWVATVRAQRAIPLLARGDDLEDVAAELGYHSTSAFAAAFRRTTGFTPSTFRPSR</sequence>